<proteinExistence type="predicted"/>
<evidence type="ECO:0000313" key="5">
    <source>
        <dbReference type="Proteomes" id="UP000316621"/>
    </source>
</evidence>
<gene>
    <name evidence="4" type="ORF">C5167_023628</name>
</gene>
<dbReference type="Gramene" id="RZC61867">
    <property type="protein sequence ID" value="RZC61867"/>
    <property type="gene ID" value="C5167_023628"/>
</dbReference>
<dbReference type="Gene3D" id="3.30.40.10">
    <property type="entry name" value="Zinc/RING finger domain, C3HC4 (zinc finger)"/>
    <property type="match status" value="1"/>
</dbReference>
<dbReference type="SUPFAM" id="SSF57850">
    <property type="entry name" value="RING/U-box"/>
    <property type="match status" value="1"/>
</dbReference>
<dbReference type="InterPro" id="IPR003613">
    <property type="entry name" value="Ubox_domain"/>
</dbReference>
<organism evidence="4 5">
    <name type="scientific">Papaver somniferum</name>
    <name type="common">Opium poppy</name>
    <dbReference type="NCBI Taxonomy" id="3469"/>
    <lineage>
        <taxon>Eukaryota</taxon>
        <taxon>Viridiplantae</taxon>
        <taxon>Streptophyta</taxon>
        <taxon>Embryophyta</taxon>
        <taxon>Tracheophyta</taxon>
        <taxon>Spermatophyta</taxon>
        <taxon>Magnoliopsida</taxon>
        <taxon>Ranunculales</taxon>
        <taxon>Papaveraceae</taxon>
        <taxon>Papaveroideae</taxon>
        <taxon>Papaver</taxon>
    </lineage>
</organism>
<dbReference type="InterPro" id="IPR013083">
    <property type="entry name" value="Znf_RING/FYVE/PHD"/>
</dbReference>
<dbReference type="Pfam" id="PF04564">
    <property type="entry name" value="U-box"/>
    <property type="match status" value="1"/>
</dbReference>
<keyword evidence="2" id="KW-0808">Transferase</keyword>
<evidence type="ECO:0000313" key="4">
    <source>
        <dbReference type="EMBL" id="RZC61867.1"/>
    </source>
</evidence>
<dbReference type="AlphaFoldDB" id="A0A4Y7JMA1"/>
<dbReference type="Proteomes" id="UP000316621">
    <property type="component" value="Chromosome 5"/>
</dbReference>
<dbReference type="UniPathway" id="UPA00143"/>
<feature type="domain" description="U-box" evidence="3">
    <location>
        <begin position="42"/>
        <end position="115"/>
    </location>
</feature>
<sequence length="118" mass="13673">MYVRIQLFASEKVKLDPSSTREEEDLFKSIFEIEAPCNTLKVPEFLNCPVGYAMMDKPMVNNLGRSYEYDTIKDYIDSKGGCQIVDPVTSQITWAFSLNTALRDMIKWFKSENGWVRK</sequence>
<comment type="pathway">
    <text evidence="1">Protein modification; protein ubiquitination.</text>
</comment>
<dbReference type="EMBL" id="CM010719">
    <property type="protein sequence ID" value="RZC61867.1"/>
    <property type="molecule type" value="Genomic_DNA"/>
</dbReference>
<dbReference type="GO" id="GO:0016567">
    <property type="term" value="P:protein ubiquitination"/>
    <property type="evidence" value="ECO:0007669"/>
    <property type="project" value="UniProtKB-UniPathway"/>
</dbReference>
<evidence type="ECO:0000256" key="2">
    <source>
        <dbReference type="ARBA" id="ARBA00022679"/>
    </source>
</evidence>
<dbReference type="GO" id="GO:0004842">
    <property type="term" value="F:ubiquitin-protein transferase activity"/>
    <property type="evidence" value="ECO:0007669"/>
    <property type="project" value="InterPro"/>
</dbReference>
<evidence type="ECO:0000256" key="1">
    <source>
        <dbReference type="ARBA" id="ARBA00004906"/>
    </source>
</evidence>
<evidence type="ECO:0000259" key="3">
    <source>
        <dbReference type="Pfam" id="PF04564"/>
    </source>
</evidence>
<accession>A0A4Y7JMA1</accession>
<name>A0A4Y7JMA1_PAPSO</name>
<protein>
    <recommendedName>
        <fullName evidence="3">U-box domain-containing protein</fullName>
    </recommendedName>
</protein>
<keyword evidence="5" id="KW-1185">Reference proteome</keyword>
<reference evidence="4 5" key="1">
    <citation type="journal article" date="2018" name="Science">
        <title>The opium poppy genome and morphinan production.</title>
        <authorList>
            <person name="Guo L."/>
            <person name="Winzer T."/>
            <person name="Yang X."/>
            <person name="Li Y."/>
            <person name="Ning Z."/>
            <person name="He Z."/>
            <person name="Teodor R."/>
            <person name="Lu Y."/>
            <person name="Bowser T.A."/>
            <person name="Graham I.A."/>
            <person name="Ye K."/>
        </authorList>
    </citation>
    <scope>NUCLEOTIDE SEQUENCE [LARGE SCALE GENOMIC DNA]</scope>
    <source>
        <strain evidence="5">cv. HN1</strain>
        <tissue evidence="4">Leaves</tissue>
    </source>
</reference>